<evidence type="ECO:0000256" key="9">
    <source>
        <dbReference type="ARBA" id="ARBA00023133"/>
    </source>
</evidence>
<evidence type="ECO:0000313" key="19">
    <source>
        <dbReference type="EMBL" id="THH01143.1"/>
    </source>
</evidence>
<dbReference type="GO" id="GO:0005829">
    <property type="term" value="C:cytosol"/>
    <property type="evidence" value="ECO:0007669"/>
    <property type="project" value="TreeGrafter"/>
</dbReference>
<evidence type="ECO:0000256" key="6">
    <source>
        <dbReference type="ARBA" id="ARBA00020771"/>
    </source>
</evidence>
<evidence type="ECO:0000256" key="14">
    <source>
        <dbReference type="PIRSR" id="PIRSR001415-1"/>
    </source>
</evidence>
<dbReference type="AlphaFoldDB" id="A0A4V3XBB1"/>
<dbReference type="GO" id="GO:0006782">
    <property type="term" value="P:protoporphyrinogen IX biosynthetic process"/>
    <property type="evidence" value="ECO:0007669"/>
    <property type="project" value="UniProtKB-UniPathway"/>
</dbReference>
<reference evidence="19 20" key="1">
    <citation type="submission" date="2019-02" db="EMBL/GenBank/DDBJ databases">
        <title>Genome sequencing of the rare red list fungi Phlebia centrifuga.</title>
        <authorList>
            <person name="Buettner E."/>
            <person name="Kellner H."/>
        </authorList>
    </citation>
    <scope>NUCLEOTIDE SEQUENCE [LARGE SCALE GENOMIC DNA]</scope>
    <source>
        <strain evidence="19 20">DSM 108282</strain>
    </source>
</reference>
<dbReference type="Gene3D" id="3.20.20.70">
    <property type="entry name" value="Aldolase class I"/>
    <property type="match status" value="1"/>
</dbReference>
<evidence type="ECO:0000256" key="2">
    <source>
        <dbReference type="ARBA" id="ARBA00004694"/>
    </source>
</evidence>
<comment type="similarity">
    <text evidence="3 18">Belongs to the ALAD family.</text>
</comment>
<evidence type="ECO:0000256" key="16">
    <source>
        <dbReference type="PIRSR" id="PIRSR001415-3"/>
    </source>
</evidence>
<keyword evidence="9" id="KW-0350">Heme biosynthesis</keyword>
<evidence type="ECO:0000256" key="7">
    <source>
        <dbReference type="ARBA" id="ARBA00022723"/>
    </source>
</evidence>
<dbReference type="UniPathway" id="UPA00251">
    <property type="reaction ID" value="UER00318"/>
</dbReference>
<feature type="binding site" evidence="15">
    <location>
        <position position="278"/>
    </location>
    <ligand>
        <name>5-aminolevulinate</name>
        <dbReference type="ChEBI" id="CHEBI:356416"/>
        <label>2</label>
    </ligand>
</feature>
<evidence type="ECO:0000256" key="5">
    <source>
        <dbReference type="ARBA" id="ARBA00012053"/>
    </source>
</evidence>
<dbReference type="PIRSF" id="PIRSF001415">
    <property type="entry name" value="Porphbilin_synth"/>
    <property type="match status" value="1"/>
</dbReference>
<evidence type="ECO:0000256" key="8">
    <source>
        <dbReference type="ARBA" id="ARBA00022833"/>
    </source>
</evidence>
<feature type="binding site" evidence="16">
    <location>
        <position position="131"/>
    </location>
    <ligand>
        <name>Zn(2+)</name>
        <dbReference type="ChEBI" id="CHEBI:29105"/>
        <note>catalytic</note>
    </ligand>
</feature>
<evidence type="ECO:0000256" key="12">
    <source>
        <dbReference type="ARBA" id="ARBA00025628"/>
    </source>
</evidence>
<dbReference type="Pfam" id="PF00490">
    <property type="entry name" value="ALAD"/>
    <property type="match status" value="1"/>
</dbReference>
<dbReference type="PANTHER" id="PTHR11458">
    <property type="entry name" value="DELTA-AMINOLEVULINIC ACID DEHYDRATASE"/>
    <property type="match status" value="1"/>
</dbReference>
<sequence>MDISSILQGGYQHPLSRSWQAKRNITKSMLMYPIFITDDPNAHVEIPSLPGQARWGVNKLEEFIGPLVKKGLKSVILFGVPLTCEKDGSGTPADDPNGPVILAIKRLRALYPELYIACDVCLCEYTSHGHCGVLNDDNTINIEPSVARIAQVALSYAQAGAHCVAPSDMMDGRIKAIKRALIDNGLGNKCTLMSYSAKFASALYGPFRDAAGSAPSFGNRKCYQLPPAAKGLARRAIQRDVVEGADIIMVKPALPYLDIIQDAAVLAPDHPLACYQVSGEYAMVVAGARAGVYDLRTMAFETVESMVRAGCTLILTYFTPQFLDWLDE</sequence>
<evidence type="ECO:0000256" key="10">
    <source>
        <dbReference type="ARBA" id="ARBA00023239"/>
    </source>
</evidence>
<comment type="subunit">
    <text evidence="4 17">Homooctamer.</text>
</comment>
<dbReference type="PANTHER" id="PTHR11458:SF0">
    <property type="entry name" value="DELTA-AMINOLEVULINIC ACID DEHYDRATASE"/>
    <property type="match status" value="1"/>
</dbReference>
<dbReference type="CDD" id="cd04824">
    <property type="entry name" value="eu_ALAD_PBGS_cysteine_rich"/>
    <property type="match status" value="1"/>
</dbReference>
<feature type="binding site" evidence="15">
    <location>
        <position position="208"/>
    </location>
    <ligand>
        <name>5-aminolevulinate</name>
        <dbReference type="ChEBI" id="CHEBI:356416"/>
        <label>1</label>
    </ligand>
</feature>
<comment type="caution">
    <text evidence="19">The sequence shown here is derived from an EMBL/GenBank/DDBJ whole genome shotgun (WGS) entry which is preliminary data.</text>
</comment>
<dbReference type="GO" id="GO:0008270">
    <property type="term" value="F:zinc ion binding"/>
    <property type="evidence" value="ECO:0007669"/>
    <property type="project" value="TreeGrafter"/>
</dbReference>
<evidence type="ECO:0000256" key="17">
    <source>
        <dbReference type="RuleBase" id="RU000515"/>
    </source>
</evidence>
<comment type="catalytic activity">
    <reaction evidence="13 17">
        <text>2 5-aminolevulinate = porphobilinogen + 2 H2O + H(+)</text>
        <dbReference type="Rhea" id="RHEA:24064"/>
        <dbReference type="ChEBI" id="CHEBI:15377"/>
        <dbReference type="ChEBI" id="CHEBI:15378"/>
        <dbReference type="ChEBI" id="CHEBI:58126"/>
        <dbReference type="ChEBI" id="CHEBI:356416"/>
        <dbReference type="EC" id="4.2.1.24"/>
    </reaction>
</comment>
<organism evidence="19 20">
    <name type="scientific">Hermanssonia centrifuga</name>
    <dbReference type="NCBI Taxonomy" id="98765"/>
    <lineage>
        <taxon>Eukaryota</taxon>
        <taxon>Fungi</taxon>
        <taxon>Dikarya</taxon>
        <taxon>Basidiomycota</taxon>
        <taxon>Agaricomycotina</taxon>
        <taxon>Agaricomycetes</taxon>
        <taxon>Polyporales</taxon>
        <taxon>Meruliaceae</taxon>
        <taxon>Hermanssonia</taxon>
    </lineage>
</organism>
<keyword evidence="20" id="KW-1185">Reference proteome</keyword>
<feature type="active site" description="Schiff-base intermediate with substrate" evidence="14">
    <location>
        <position position="198"/>
    </location>
</feature>
<dbReference type="EMBL" id="SGPJ01000031">
    <property type="protein sequence ID" value="THH01143.1"/>
    <property type="molecule type" value="Genomic_DNA"/>
</dbReference>
<dbReference type="Proteomes" id="UP000309038">
    <property type="component" value="Unassembled WGS sequence"/>
</dbReference>
<dbReference type="SUPFAM" id="SSF51569">
    <property type="entry name" value="Aldolase"/>
    <property type="match status" value="1"/>
</dbReference>
<keyword evidence="8 16" id="KW-0862">Zinc</keyword>
<dbReference type="InterPro" id="IPR030656">
    <property type="entry name" value="ALAD_AS"/>
</dbReference>
<evidence type="ECO:0000256" key="1">
    <source>
        <dbReference type="ARBA" id="ARBA00001947"/>
    </source>
</evidence>
<dbReference type="PROSITE" id="PS00169">
    <property type="entry name" value="D_ALA_DEHYDRATASE"/>
    <property type="match status" value="1"/>
</dbReference>
<evidence type="ECO:0000256" key="13">
    <source>
        <dbReference type="ARBA" id="ARBA00047651"/>
    </source>
</evidence>
<dbReference type="GO" id="GO:0004655">
    <property type="term" value="F:porphobilinogen synthase activity"/>
    <property type="evidence" value="ECO:0007669"/>
    <property type="project" value="UniProtKB-EC"/>
</dbReference>
<dbReference type="InterPro" id="IPR001731">
    <property type="entry name" value="ALAD"/>
</dbReference>
<feature type="binding site" evidence="16">
    <location>
        <position position="121"/>
    </location>
    <ligand>
        <name>Zn(2+)</name>
        <dbReference type="ChEBI" id="CHEBI:29105"/>
        <note>catalytic</note>
    </ligand>
</feature>
<feature type="binding site" evidence="16">
    <location>
        <position position="123"/>
    </location>
    <ligand>
        <name>Zn(2+)</name>
        <dbReference type="ChEBI" id="CHEBI:29105"/>
        <note>catalytic</note>
    </ligand>
</feature>
<comment type="cofactor">
    <cofactor evidence="1">
        <name>Zn(2+)</name>
        <dbReference type="ChEBI" id="CHEBI:29105"/>
    </cofactor>
</comment>
<dbReference type="SMART" id="SM01004">
    <property type="entry name" value="ALAD"/>
    <property type="match status" value="1"/>
</dbReference>
<evidence type="ECO:0000256" key="15">
    <source>
        <dbReference type="PIRSR" id="PIRSR001415-2"/>
    </source>
</evidence>
<accession>A0A4V3XBB1</accession>
<feature type="binding site" evidence="15">
    <location>
        <position position="317"/>
    </location>
    <ligand>
        <name>5-aminolevulinate</name>
        <dbReference type="ChEBI" id="CHEBI:356416"/>
        <label>2</label>
    </ligand>
</feature>
<dbReference type="InterPro" id="IPR013785">
    <property type="entry name" value="Aldolase_TIM"/>
</dbReference>
<dbReference type="PRINTS" id="PR00144">
    <property type="entry name" value="DALDHYDRTASE"/>
</dbReference>
<gene>
    <name evidence="19" type="ORF">EW026_g1503</name>
</gene>
<keyword evidence="7 16" id="KW-0479">Metal-binding</keyword>
<feature type="active site" description="Schiff-base intermediate with substrate" evidence="14">
    <location>
        <position position="251"/>
    </location>
</feature>
<comment type="pathway">
    <text evidence="2">Porphyrin-containing compound metabolism; protoporphyrin-IX biosynthesis; coproporphyrinogen-III from 5-aminolevulinate: step 1/4.</text>
</comment>
<dbReference type="EC" id="4.2.1.24" evidence="5 17"/>
<feature type="binding site" evidence="15">
    <location>
        <position position="220"/>
    </location>
    <ligand>
        <name>5-aminolevulinate</name>
        <dbReference type="ChEBI" id="CHEBI:356416"/>
        <label>1</label>
    </ligand>
</feature>
<evidence type="ECO:0000256" key="4">
    <source>
        <dbReference type="ARBA" id="ARBA00011823"/>
    </source>
</evidence>
<keyword evidence="11 17" id="KW-0627">Porphyrin biosynthesis</keyword>
<proteinExistence type="inferred from homology"/>
<dbReference type="FunFam" id="3.20.20.70:FF:000048">
    <property type="entry name" value="Delta-aminolevulinic acid dehydratase"/>
    <property type="match status" value="1"/>
</dbReference>
<evidence type="ECO:0000256" key="18">
    <source>
        <dbReference type="RuleBase" id="RU004161"/>
    </source>
</evidence>
<evidence type="ECO:0000256" key="11">
    <source>
        <dbReference type="ARBA" id="ARBA00023244"/>
    </source>
</evidence>
<evidence type="ECO:0000256" key="3">
    <source>
        <dbReference type="ARBA" id="ARBA00008055"/>
    </source>
</evidence>
<keyword evidence="10 17" id="KW-0456">Lyase</keyword>
<comment type="function">
    <text evidence="12">Catalyzes an early step in the biosynthesis of tetrapyrroles. Binds two molecules of 5-aminolevulinate per subunit, each at a distinct site, and catalyzes their condensation to form porphobilinogen.</text>
</comment>
<protein>
    <recommendedName>
        <fullName evidence="6 17">Delta-aminolevulinic acid dehydratase</fullName>
        <ecNumber evidence="5 17">4.2.1.24</ecNumber>
    </recommendedName>
</protein>
<dbReference type="NCBIfam" id="NF006762">
    <property type="entry name" value="PRK09283.1"/>
    <property type="match status" value="1"/>
</dbReference>
<evidence type="ECO:0000313" key="20">
    <source>
        <dbReference type="Proteomes" id="UP000309038"/>
    </source>
</evidence>
<name>A0A4V3XBB1_9APHY</name>